<feature type="region of interest" description="Disordered" evidence="1">
    <location>
        <begin position="145"/>
        <end position="181"/>
    </location>
</feature>
<feature type="compositionally biased region" description="Polar residues" evidence="1">
    <location>
        <begin position="389"/>
        <end position="402"/>
    </location>
</feature>
<dbReference type="RefSeq" id="XP_033653629.1">
    <property type="nucleotide sequence ID" value="XM_033802183.1"/>
</dbReference>
<feature type="region of interest" description="Disordered" evidence="1">
    <location>
        <begin position="368"/>
        <end position="460"/>
    </location>
</feature>
<dbReference type="EMBL" id="ML986494">
    <property type="protein sequence ID" value="KAF2276090.1"/>
    <property type="molecule type" value="Genomic_DNA"/>
</dbReference>
<dbReference type="GeneID" id="54555358"/>
<accession>A0A6A6JHF9</accession>
<feature type="compositionally biased region" description="Low complexity" evidence="1">
    <location>
        <begin position="150"/>
        <end position="175"/>
    </location>
</feature>
<name>A0A6A6JHF9_WESOR</name>
<evidence type="ECO:0000313" key="2">
    <source>
        <dbReference type="EMBL" id="KAF2276090.1"/>
    </source>
</evidence>
<dbReference type="OrthoDB" id="5426165at2759"/>
<feature type="compositionally biased region" description="Basic residues" evidence="1">
    <location>
        <begin position="436"/>
        <end position="446"/>
    </location>
</feature>
<feature type="compositionally biased region" description="Low complexity" evidence="1">
    <location>
        <begin position="328"/>
        <end position="338"/>
    </location>
</feature>
<proteinExistence type="predicted"/>
<dbReference type="AlphaFoldDB" id="A0A6A6JHF9"/>
<evidence type="ECO:0000256" key="1">
    <source>
        <dbReference type="SAM" id="MobiDB-lite"/>
    </source>
</evidence>
<sequence>MAKEFFMSWALWQKMTFVLACAIVVTIFIGLAKLQYDKIKLRKYTKVEKGKQTQTPEMLEAQPISEEPKDEVPFGIRAIESGIEVDGVWISRSNTPVASSRSSMTEVKLPRSHTSSQLELPKAIHASSSRSSLASSFDRAVSAERLATNASRSSSPGRDTSSAARARPPAAPSSRYSGSNFQRNSATLQVLEGAVEPPSSSAPRSGKTSPQHSGKSSARTSDESDYMALPEGTPYEPAYIYPKQASLTPVDPRTDLNLLQSHRLSHVAETGQLTPRVRRPAHSGEWANAGDNVRSTQEIATSNGVDYFVPRQKTPSPPLNSITEPALSPSVPSSSSYSQDGHPSNQGKQAVPLLETYASQAYQYQQPQTYQPRGPQYEHDEEVPRHEVQTAQNSQRQSQSQVLRKVNSGFEILRPGTLGEPPSPENEVQSPAGEKRKPKRLQKRRTSSGTDRTSHFVEQV</sequence>
<evidence type="ECO:0000313" key="3">
    <source>
        <dbReference type="Proteomes" id="UP000800097"/>
    </source>
</evidence>
<dbReference type="Proteomes" id="UP000800097">
    <property type="component" value="Unassembled WGS sequence"/>
</dbReference>
<protein>
    <submittedName>
        <fullName evidence="2">Uncharacterized protein</fullName>
    </submittedName>
</protein>
<feature type="region of interest" description="Disordered" evidence="1">
    <location>
        <begin position="100"/>
        <end position="133"/>
    </location>
</feature>
<feature type="region of interest" description="Disordered" evidence="1">
    <location>
        <begin position="274"/>
        <end position="348"/>
    </location>
</feature>
<feature type="compositionally biased region" description="Basic and acidic residues" evidence="1">
    <location>
        <begin position="376"/>
        <end position="388"/>
    </location>
</feature>
<feature type="compositionally biased region" description="Polar residues" evidence="1">
    <location>
        <begin position="293"/>
        <end position="304"/>
    </location>
</feature>
<dbReference type="PANTHER" id="PTHR40623">
    <property type="entry name" value="INTEGRAL MEMBRANE PROTEIN"/>
    <property type="match status" value="1"/>
</dbReference>
<dbReference type="PANTHER" id="PTHR40623:SF2">
    <property type="entry name" value="INTEGRAL MEMBRANE PROTEIN"/>
    <property type="match status" value="1"/>
</dbReference>
<feature type="region of interest" description="Disordered" evidence="1">
    <location>
        <begin position="193"/>
        <end position="236"/>
    </location>
</feature>
<gene>
    <name evidence="2" type="ORF">EI97DRAFT_48757</name>
</gene>
<organism evidence="2 3">
    <name type="scientific">Westerdykella ornata</name>
    <dbReference type="NCBI Taxonomy" id="318751"/>
    <lineage>
        <taxon>Eukaryota</taxon>
        <taxon>Fungi</taxon>
        <taxon>Dikarya</taxon>
        <taxon>Ascomycota</taxon>
        <taxon>Pezizomycotina</taxon>
        <taxon>Dothideomycetes</taxon>
        <taxon>Pleosporomycetidae</taxon>
        <taxon>Pleosporales</taxon>
        <taxon>Sporormiaceae</taxon>
        <taxon>Westerdykella</taxon>
    </lineage>
</organism>
<reference evidence="2" key="1">
    <citation type="journal article" date="2020" name="Stud. Mycol.">
        <title>101 Dothideomycetes genomes: a test case for predicting lifestyles and emergence of pathogens.</title>
        <authorList>
            <person name="Haridas S."/>
            <person name="Albert R."/>
            <person name="Binder M."/>
            <person name="Bloem J."/>
            <person name="Labutti K."/>
            <person name="Salamov A."/>
            <person name="Andreopoulos B."/>
            <person name="Baker S."/>
            <person name="Barry K."/>
            <person name="Bills G."/>
            <person name="Bluhm B."/>
            <person name="Cannon C."/>
            <person name="Castanera R."/>
            <person name="Culley D."/>
            <person name="Daum C."/>
            <person name="Ezra D."/>
            <person name="Gonzalez J."/>
            <person name="Henrissat B."/>
            <person name="Kuo A."/>
            <person name="Liang C."/>
            <person name="Lipzen A."/>
            <person name="Lutzoni F."/>
            <person name="Magnuson J."/>
            <person name="Mondo S."/>
            <person name="Nolan M."/>
            <person name="Ohm R."/>
            <person name="Pangilinan J."/>
            <person name="Park H.-J."/>
            <person name="Ramirez L."/>
            <person name="Alfaro M."/>
            <person name="Sun H."/>
            <person name="Tritt A."/>
            <person name="Yoshinaga Y."/>
            <person name="Zwiers L.-H."/>
            <person name="Turgeon B."/>
            <person name="Goodwin S."/>
            <person name="Spatafora J."/>
            <person name="Crous P."/>
            <person name="Grigoriev I."/>
        </authorList>
    </citation>
    <scope>NUCLEOTIDE SEQUENCE</scope>
    <source>
        <strain evidence="2">CBS 379.55</strain>
    </source>
</reference>
<keyword evidence="3" id="KW-1185">Reference proteome</keyword>
<feature type="compositionally biased region" description="Polar residues" evidence="1">
    <location>
        <begin position="339"/>
        <end position="348"/>
    </location>
</feature>
<feature type="compositionally biased region" description="Polar residues" evidence="1">
    <location>
        <begin position="198"/>
        <end position="219"/>
    </location>
</feature>